<gene>
    <name evidence="10" type="ORF">ACFOND_10730</name>
</gene>
<comment type="similarity">
    <text evidence="1">Belongs to the peptidase M28 family. M28A subfamily.</text>
</comment>
<keyword evidence="11" id="KW-1185">Reference proteome</keyword>
<keyword evidence="4 7" id="KW-0732">Signal</keyword>
<accession>A0ABV7WVM8</accession>
<evidence type="ECO:0000256" key="2">
    <source>
        <dbReference type="ARBA" id="ARBA00022670"/>
    </source>
</evidence>
<dbReference type="Pfam" id="PF04389">
    <property type="entry name" value="Peptidase_M28"/>
    <property type="match status" value="1"/>
</dbReference>
<evidence type="ECO:0000256" key="4">
    <source>
        <dbReference type="ARBA" id="ARBA00022729"/>
    </source>
</evidence>
<sequence>MQKIIKKTTILAGVTCAVALSSGAFANNVPPNVSTFLDDFWSDNSLHPFECRFTFGASPFYMPRCMQASNVMEYLEDLQEIADNNLGTRAAGLDGYTESVDYVAHKLRKMGYKVTYDSFDFNAFYELGDGQLSSLAPVPTSYEWDVDFTYMSQTEAGNVTAMVEAVDLDLGLGNASTSGCEPEDFAGFTAGNIALVQRGACAFSVKAENAAAAGAVGAIVFNQGNSEDRTGLIRGTLGSEYAGGIPVFFATYDNGVAWASEPTQTLSMMADVLREVRSVDNVIAETRWGDPDNIVMLGAHLDSVFEGAGINDNGTGSAAVLEMANLLKRARIKNKVRFAWWGAEEAGLVGSTDYVQRLSPEELAKIKVYLNFDMIGSPNYFYGLYDGDGSEFDLQGPPGSAATEGMFERYFNLRAEPFEGSEISFRSDYAEFFLQGVAFGGLFTGAEGIKSAEQAALYGGFADVAFDECYHADCDDINNVNERALEVNADAIAYVTSVFANTTKAIDDEIAAAEAPAPTIQMLRSVQQNQQYDITHWGKYWIK</sequence>
<dbReference type="InterPro" id="IPR041756">
    <property type="entry name" value="M28_SGAP-like"/>
</dbReference>
<keyword evidence="3" id="KW-0479">Metal-binding</keyword>
<dbReference type="InterPro" id="IPR003137">
    <property type="entry name" value="PA_domain"/>
</dbReference>
<name>A0ABV7WVM8_9GAMM</name>
<dbReference type="InterPro" id="IPR045175">
    <property type="entry name" value="M28_fam"/>
</dbReference>
<keyword evidence="2" id="KW-0645">Protease</keyword>
<evidence type="ECO:0000313" key="11">
    <source>
        <dbReference type="Proteomes" id="UP001595710"/>
    </source>
</evidence>
<evidence type="ECO:0000256" key="1">
    <source>
        <dbReference type="ARBA" id="ARBA00005957"/>
    </source>
</evidence>
<evidence type="ECO:0000259" key="8">
    <source>
        <dbReference type="Pfam" id="PF02225"/>
    </source>
</evidence>
<evidence type="ECO:0000256" key="3">
    <source>
        <dbReference type="ARBA" id="ARBA00022723"/>
    </source>
</evidence>
<feature type="domain" description="PA" evidence="8">
    <location>
        <begin position="176"/>
        <end position="257"/>
    </location>
</feature>
<evidence type="ECO:0000313" key="10">
    <source>
        <dbReference type="EMBL" id="MFC3702118.1"/>
    </source>
</evidence>
<keyword evidence="5" id="KW-0378">Hydrolase</keyword>
<dbReference type="CDD" id="cd03876">
    <property type="entry name" value="M28_SGAP_like"/>
    <property type="match status" value="1"/>
</dbReference>
<keyword evidence="6" id="KW-0862">Zinc</keyword>
<dbReference type="Proteomes" id="UP001595710">
    <property type="component" value="Unassembled WGS sequence"/>
</dbReference>
<dbReference type="RefSeq" id="WP_215999255.1">
    <property type="nucleotide sequence ID" value="NZ_JAUFQI010000001.1"/>
</dbReference>
<reference evidence="11" key="1">
    <citation type="journal article" date="2019" name="Int. J. Syst. Evol. Microbiol.">
        <title>The Global Catalogue of Microorganisms (GCM) 10K type strain sequencing project: providing services to taxonomists for standard genome sequencing and annotation.</title>
        <authorList>
            <consortium name="The Broad Institute Genomics Platform"/>
            <consortium name="The Broad Institute Genome Sequencing Center for Infectious Disease"/>
            <person name="Wu L."/>
            <person name="Ma J."/>
        </authorList>
    </citation>
    <scope>NUCLEOTIDE SEQUENCE [LARGE SCALE GENOMIC DNA]</scope>
    <source>
        <strain evidence="11">CECT 8288</strain>
    </source>
</reference>
<organism evidence="10 11">
    <name type="scientific">Reinekea marina</name>
    <dbReference type="NCBI Taxonomy" id="1310421"/>
    <lineage>
        <taxon>Bacteria</taxon>
        <taxon>Pseudomonadati</taxon>
        <taxon>Pseudomonadota</taxon>
        <taxon>Gammaproteobacteria</taxon>
        <taxon>Oceanospirillales</taxon>
        <taxon>Saccharospirillaceae</taxon>
        <taxon>Reinekea</taxon>
    </lineage>
</organism>
<feature type="signal peptide" evidence="7">
    <location>
        <begin position="1"/>
        <end position="26"/>
    </location>
</feature>
<evidence type="ECO:0000256" key="6">
    <source>
        <dbReference type="ARBA" id="ARBA00022833"/>
    </source>
</evidence>
<protein>
    <submittedName>
        <fullName evidence="10">M28 family metallopeptidase</fullName>
    </submittedName>
</protein>
<dbReference type="InterPro" id="IPR007484">
    <property type="entry name" value="Peptidase_M28"/>
</dbReference>
<dbReference type="Pfam" id="PF02225">
    <property type="entry name" value="PA"/>
    <property type="match status" value="1"/>
</dbReference>
<dbReference type="EMBL" id="JBHRYN010000012">
    <property type="protein sequence ID" value="MFC3702118.1"/>
    <property type="molecule type" value="Genomic_DNA"/>
</dbReference>
<evidence type="ECO:0000256" key="7">
    <source>
        <dbReference type="SAM" id="SignalP"/>
    </source>
</evidence>
<feature type="chain" id="PRO_5046595133" evidence="7">
    <location>
        <begin position="27"/>
        <end position="543"/>
    </location>
</feature>
<evidence type="ECO:0000259" key="9">
    <source>
        <dbReference type="Pfam" id="PF04389"/>
    </source>
</evidence>
<feature type="domain" description="Peptidase M28" evidence="9">
    <location>
        <begin position="281"/>
        <end position="495"/>
    </location>
</feature>
<dbReference type="PANTHER" id="PTHR12147">
    <property type="entry name" value="METALLOPEPTIDASE M28 FAMILY MEMBER"/>
    <property type="match status" value="1"/>
</dbReference>
<dbReference type="PANTHER" id="PTHR12147:SF26">
    <property type="entry name" value="PEPTIDASE M28 DOMAIN-CONTAINING PROTEIN"/>
    <property type="match status" value="1"/>
</dbReference>
<evidence type="ECO:0000256" key="5">
    <source>
        <dbReference type="ARBA" id="ARBA00022801"/>
    </source>
</evidence>
<proteinExistence type="inferred from homology"/>
<comment type="caution">
    <text evidence="10">The sequence shown here is derived from an EMBL/GenBank/DDBJ whole genome shotgun (WGS) entry which is preliminary data.</text>
</comment>